<evidence type="ECO:0000259" key="8">
    <source>
        <dbReference type="PROSITE" id="PS50850"/>
    </source>
</evidence>
<feature type="transmembrane region" description="Helical" evidence="7">
    <location>
        <begin position="153"/>
        <end position="170"/>
    </location>
</feature>
<dbReference type="SUPFAM" id="SSF103473">
    <property type="entry name" value="MFS general substrate transporter"/>
    <property type="match status" value="1"/>
</dbReference>
<gene>
    <name evidence="9" type="ORF">SAMN05421504_103331</name>
</gene>
<keyword evidence="3" id="KW-1003">Cell membrane</keyword>
<keyword evidence="6 7" id="KW-0472">Membrane</keyword>
<dbReference type="InterPro" id="IPR010290">
    <property type="entry name" value="TM_effector"/>
</dbReference>
<keyword evidence="10" id="KW-1185">Reference proteome</keyword>
<feature type="transmembrane region" description="Helical" evidence="7">
    <location>
        <begin position="264"/>
        <end position="284"/>
    </location>
</feature>
<accession>A0A1H3DC40</accession>
<evidence type="ECO:0000313" key="9">
    <source>
        <dbReference type="EMBL" id="SDX63917.1"/>
    </source>
</evidence>
<evidence type="ECO:0000256" key="3">
    <source>
        <dbReference type="ARBA" id="ARBA00022475"/>
    </source>
</evidence>
<dbReference type="AlphaFoldDB" id="A0A1H3DC40"/>
<comment type="subcellular location">
    <subcellularLocation>
        <location evidence="1">Cell membrane</location>
        <topology evidence="1">Multi-pass membrane protein</topology>
    </subcellularLocation>
</comment>
<evidence type="ECO:0000313" key="10">
    <source>
        <dbReference type="Proteomes" id="UP000199515"/>
    </source>
</evidence>
<keyword evidence="2" id="KW-0813">Transport</keyword>
<feature type="transmembrane region" description="Helical" evidence="7">
    <location>
        <begin position="46"/>
        <end position="67"/>
    </location>
</feature>
<name>A0A1H3DC40_9PSEU</name>
<dbReference type="InterPro" id="IPR036259">
    <property type="entry name" value="MFS_trans_sf"/>
</dbReference>
<keyword evidence="5 7" id="KW-1133">Transmembrane helix</keyword>
<evidence type="ECO:0000256" key="7">
    <source>
        <dbReference type="SAM" id="Phobius"/>
    </source>
</evidence>
<evidence type="ECO:0000256" key="1">
    <source>
        <dbReference type="ARBA" id="ARBA00004651"/>
    </source>
</evidence>
<protein>
    <submittedName>
        <fullName evidence="9">Predicted arabinose efflux permease, MFS family</fullName>
    </submittedName>
</protein>
<evidence type="ECO:0000256" key="5">
    <source>
        <dbReference type="ARBA" id="ARBA00022989"/>
    </source>
</evidence>
<dbReference type="PROSITE" id="PS50850">
    <property type="entry name" value="MFS"/>
    <property type="match status" value="1"/>
</dbReference>
<organism evidence="9 10">
    <name type="scientific">Amycolatopsis xylanica</name>
    <dbReference type="NCBI Taxonomy" id="589385"/>
    <lineage>
        <taxon>Bacteria</taxon>
        <taxon>Bacillati</taxon>
        <taxon>Actinomycetota</taxon>
        <taxon>Actinomycetes</taxon>
        <taxon>Pseudonocardiales</taxon>
        <taxon>Pseudonocardiaceae</taxon>
        <taxon>Amycolatopsis</taxon>
    </lineage>
</organism>
<dbReference type="PANTHER" id="PTHR23513">
    <property type="entry name" value="INTEGRAL MEMBRANE EFFLUX PROTEIN-RELATED"/>
    <property type="match status" value="1"/>
</dbReference>
<feature type="transmembrane region" description="Helical" evidence="7">
    <location>
        <begin position="12"/>
        <end position="40"/>
    </location>
</feature>
<dbReference type="RefSeq" id="WP_091289419.1">
    <property type="nucleotide sequence ID" value="NZ_FNON01000003.1"/>
</dbReference>
<sequence>MSVIERAPARRHTLVAMLVANAISVAGTRLSAIAVPWLVLTTTGSAAKTGLVVAFELTPMVLAKALGGPIIDRVGARKVSILADIASAGAVLLIPLLHGLGLLSFPVLLGLVAIAGVARGPGDTSKSTLAPDIADATGLSLERVTGLISTTDRIAMIVTPALAGVVIGAIGAPNALILDAASFLICAAGIAIWAPRRSLAESTEDDGPYLKQLLAGWRFLSREPLMRAMVAMLSITNLIDTAYSAVLLPVWIHDSGYGPAELGLIGSAFAVTAAVAAALAAVFGERLPRRLVYLAGFVLAGVPRFVVMALGAPIWVVIGVGVLGGFGSGFINPILNAIFVERIPRDLLGRVGSLAESLSWAGMPLGGGIAGVAIATFGLVPALVTAGGLYLVATVVPGLLPQWREMDRTG</sequence>
<dbReference type="Gene3D" id="1.20.1250.20">
    <property type="entry name" value="MFS general substrate transporter like domains"/>
    <property type="match status" value="1"/>
</dbReference>
<feature type="transmembrane region" description="Helical" evidence="7">
    <location>
        <begin position="380"/>
        <end position="400"/>
    </location>
</feature>
<feature type="transmembrane region" description="Helical" evidence="7">
    <location>
        <begin position="103"/>
        <end position="120"/>
    </location>
</feature>
<evidence type="ECO:0000256" key="6">
    <source>
        <dbReference type="ARBA" id="ARBA00023136"/>
    </source>
</evidence>
<reference evidence="9 10" key="1">
    <citation type="submission" date="2016-10" db="EMBL/GenBank/DDBJ databases">
        <authorList>
            <person name="de Groot N.N."/>
        </authorList>
    </citation>
    <scope>NUCLEOTIDE SEQUENCE [LARGE SCALE GENOMIC DNA]</scope>
    <source>
        <strain evidence="9 10">CPCC 202699</strain>
    </source>
</reference>
<feature type="transmembrane region" description="Helical" evidence="7">
    <location>
        <begin position="228"/>
        <end position="252"/>
    </location>
</feature>
<keyword evidence="4 7" id="KW-0812">Transmembrane</keyword>
<dbReference type="Pfam" id="PF05977">
    <property type="entry name" value="MFS_3"/>
    <property type="match status" value="1"/>
</dbReference>
<feature type="transmembrane region" description="Helical" evidence="7">
    <location>
        <begin position="351"/>
        <end position="374"/>
    </location>
</feature>
<feature type="transmembrane region" description="Helical" evidence="7">
    <location>
        <begin position="291"/>
        <end position="310"/>
    </location>
</feature>
<dbReference type="PANTHER" id="PTHR23513:SF6">
    <property type="entry name" value="MAJOR FACILITATOR SUPERFAMILY ASSOCIATED DOMAIN-CONTAINING PROTEIN"/>
    <property type="match status" value="1"/>
</dbReference>
<evidence type="ECO:0000256" key="4">
    <source>
        <dbReference type="ARBA" id="ARBA00022692"/>
    </source>
</evidence>
<dbReference type="InterPro" id="IPR020846">
    <property type="entry name" value="MFS_dom"/>
</dbReference>
<dbReference type="OrthoDB" id="9793136at2"/>
<proteinExistence type="predicted"/>
<dbReference type="GO" id="GO:0005886">
    <property type="term" value="C:plasma membrane"/>
    <property type="evidence" value="ECO:0007669"/>
    <property type="project" value="UniProtKB-SubCell"/>
</dbReference>
<dbReference type="GO" id="GO:0022857">
    <property type="term" value="F:transmembrane transporter activity"/>
    <property type="evidence" value="ECO:0007669"/>
    <property type="project" value="InterPro"/>
</dbReference>
<evidence type="ECO:0000256" key="2">
    <source>
        <dbReference type="ARBA" id="ARBA00022448"/>
    </source>
</evidence>
<dbReference type="STRING" id="589385.SAMN05421504_103331"/>
<feature type="domain" description="Major facilitator superfamily (MFS) profile" evidence="8">
    <location>
        <begin position="13"/>
        <end position="405"/>
    </location>
</feature>
<dbReference type="EMBL" id="FNON01000003">
    <property type="protein sequence ID" value="SDX63917.1"/>
    <property type="molecule type" value="Genomic_DNA"/>
</dbReference>
<feature type="transmembrane region" description="Helical" evidence="7">
    <location>
        <begin position="316"/>
        <end position="339"/>
    </location>
</feature>
<dbReference type="CDD" id="cd06173">
    <property type="entry name" value="MFS_MefA_like"/>
    <property type="match status" value="1"/>
</dbReference>
<dbReference type="Proteomes" id="UP000199515">
    <property type="component" value="Unassembled WGS sequence"/>
</dbReference>